<protein>
    <recommendedName>
        <fullName evidence="5">Secreted protein</fullName>
    </recommendedName>
</protein>
<dbReference type="AlphaFoldDB" id="A0A7J7K8L3"/>
<comment type="caution">
    <text evidence="3">The sequence shown here is derived from an EMBL/GenBank/DDBJ whole genome shotgun (WGS) entry which is preliminary data.</text>
</comment>
<dbReference type="PROSITE" id="PS51257">
    <property type="entry name" value="PROKAR_LIPOPROTEIN"/>
    <property type="match status" value="1"/>
</dbReference>
<keyword evidence="4" id="KW-1185">Reference proteome</keyword>
<keyword evidence="2" id="KW-0732">Signal</keyword>
<evidence type="ECO:0008006" key="5">
    <source>
        <dbReference type="Google" id="ProtNLM"/>
    </source>
</evidence>
<dbReference type="PANTHER" id="PTHR35559:SF1">
    <property type="entry name" value="CHITIN-BINDING TYPE-4 DOMAIN-CONTAINING PROTEIN"/>
    <property type="match status" value="1"/>
</dbReference>
<proteinExistence type="predicted"/>
<dbReference type="Proteomes" id="UP000593567">
    <property type="component" value="Unassembled WGS sequence"/>
</dbReference>
<feature type="compositionally biased region" description="Pro residues" evidence="1">
    <location>
        <begin position="271"/>
        <end position="281"/>
    </location>
</feature>
<sequence length="313" mass="34640">MKVQITLFISLLFFGGVLSHSWIACTDYLQENGDYWSSSLCRAYARHGHQFTPKDNFGIDTGYDYNGLSENKPCKTVRDDNSAYNSEYPMAVYYAGQKVVIAHPTKNHVAETCTNKYIPDSGNEVFISQVNPSKDPKLSEFRSRLVADLGVSPFGHSRTQAEITTYPKPGYQNAPKFCENMDKALATAAFYLPADLAEGRYTFMWEWGFNHNNDDYTSCWEADVVSSKSERDRKLSSQGLPVREPEVLHGKSLAKAPPSISGGPGTQAPVTQPPVTRPPPSRTTTSFPIPTGGSSGSTMQCLDTCFKQCYSCN</sequence>
<gene>
    <name evidence="3" type="ORF">EB796_007522</name>
</gene>
<reference evidence="3" key="1">
    <citation type="submission" date="2020-06" db="EMBL/GenBank/DDBJ databases">
        <title>Draft genome of Bugula neritina, a colonial animal packing powerful symbionts and potential medicines.</title>
        <authorList>
            <person name="Rayko M."/>
        </authorList>
    </citation>
    <scope>NUCLEOTIDE SEQUENCE [LARGE SCALE GENOMIC DNA]</scope>
    <source>
        <strain evidence="3">Kwan_BN1</strain>
    </source>
</reference>
<dbReference type="OrthoDB" id="6273859at2759"/>
<dbReference type="EMBL" id="VXIV02001138">
    <property type="protein sequence ID" value="KAF6034171.1"/>
    <property type="molecule type" value="Genomic_DNA"/>
</dbReference>
<evidence type="ECO:0000256" key="2">
    <source>
        <dbReference type="SAM" id="SignalP"/>
    </source>
</evidence>
<organism evidence="3 4">
    <name type="scientific">Bugula neritina</name>
    <name type="common">Brown bryozoan</name>
    <name type="synonym">Sertularia neritina</name>
    <dbReference type="NCBI Taxonomy" id="10212"/>
    <lineage>
        <taxon>Eukaryota</taxon>
        <taxon>Metazoa</taxon>
        <taxon>Spiralia</taxon>
        <taxon>Lophotrochozoa</taxon>
        <taxon>Bryozoa</taxon>
        <taxon>Gymnolaemata</taxon>
        <taxon>Cheilostomatida</taxon>
        <taxon>Flustrina</taxon>
        <taxon>Buguloidea</taxon>
        <taxon>Bugulidae</taxon>
        <taxon>Bugula</taxon>
    </lineage>
</organism>
<evidence type="ECO:0000313" key="3">
    <source>
        <dbReference type="EMBL" id="KAF6034171.1"/>
    </source>
</evidence>
<feature type="signal peptide" evidence="2">
    <location>
        <begin position="1"/>
        <end position="19"/>
    </location>
</feature>
<accession>A0A7J7K8L3</accession>
<feature type="region of interest" description="Disordered" evidence="1">
    <location>
        <begin position="230"/>
        <end position="295"/>
    </location>
</feature>
<feature type="compositionally biased region" description="Low complexity" evidence="1">
    <location>
        <begin position="282"/>
        <end position="291"/>
    </location>
</feature>
<evidence type="ECO:0000313" key="4">
    <source>
        <dbReference type="Proteomes" id="UP000593567"/>
    </source>
</evidence>
<dbReference type="PANTHER" id="PTHR35559">
    <property type="entry name" value="CHITIN-BINDING TYPE-4 DOMAIN-CONTAINING PROTEIN"/>
    <property type="match status" value="1"/>
</dbReference>
<feature type="chain" id="PRO_5029516942" description="Secreted protein" evidence="2">
    <location>
        <begin position="20"/>
        <end position="313"/>
    </location>
</feature>
<name>A0A7J7K8L3_BUGNE</name>
<evidence type="ECO:0000256" key="1">
    <source>
        <dbReference type="SAM" id="MobiDB-lite"/>
    </source>
</evidence>